<feature type="transmembrane region" description="Helical" evidence="12">
    <location>
        <begin position="6"/>
        <end position="31"/>
    </location>
</feature>
<keyword evidence="15" id="KW-1185">Reference proteome</keyword>
<accession>A0ABP1PYY7</accession>
<feature type="compositionally biased region" description="Low complexity" evidence="11">
    <location>
        <begin position="354"/>
        <end position="377"/>
    </location>
</feature>
<dbReference type="PROSITE" id="PS00237">
    <property type="entry name" value="G_PROTEIN_RECEP_F1_1"/>
    <property type="match status" value="1"/>
</dbReference>
<proteinExistence type="inferred from homology"/>
<dbReference type="SMART" id="SM01381">
    <property type="entry name" value="7TM_GPCR_Srsx"/>
    <property type="match status" value="1"/>
</dbReference>
<keyword evidence="6 10" id="KW-0297">G-protein coupled receptor</keyword>
<feature type="transmembrane region" description="Helical" evidence="12">
    <location>
        <begin position="91"/>
        <end position="110"/>
    </location>
</feature>
<evidence type="ECO:0000313" key="15">
    <source>
        <dbReference type="Proteomes" id="UP001642540"/>
    </source>
</evidence>
<keyword evidence="5 12" id="KW-1133">Transmembrane helix</keyword>
<name>A0ABP1PYY7_9HEXA</name>
<comment type="subcellular location">
    <subcellularLocation>
        <location evidence="1">Cell membrane</location>
        <topology evidence="1">Multi-pass membrane protein</topology>
    </subcellularLocation>
</comment>
<feature type="region of interest" description="Disordered" evidence="11">
    <location>
        <begin position="339"/>
        <end position="391"/>
    </location>
</feature>
<evidence type="ECO:0000256" key="12">
    <source>
        <dbReference type="SAM" id="Phobius"/>
    </source>
</evidence>
<keyword evidence="3" id="KW-1003">Cell membrane</keyword>
<dbReference type="InterPro" id="IPR017452">
    <property type="entry name" value="GPCR_Rhodpsn_7TM"/>
</dbReference>
<dbReference type="Gene3D" id="1.20.1070.10">
    <property type="entry name" value="Rhodopsin 7-helix transmembrane proteins"/>
    <property type="match status" value="1"/>
</dbReference>
<feature type="compositionally biased region" description="Pro residues" evidence="11">
    <location>
        <begin position="344"/>
        <end position="353"/>
    </location>
</feature>
<feature type="transmembrane region" description="Helical" evidence="12">
    <location>
        <begin position="43"/>
        <end position="64"/>
    </location>
</feature>
<evidence type="ECO:0000313" key="14">
    <source>
        <dbReference type="EMBL" id="CAL8079456.1"/>
    </source>
</evidence>
<keyword evidence="8 10" id="KW-0675">Receptor</keyword>
<keyword evidence="7 12" id="KW-0472">Membrane</keyword>
<comment type="similarity">
    <text evidence="2 10">Belongs to the G-protein coupled receptor 1 family.</text>
</comment>
<dbReference type="PROSITE" id="PS50262">
    <property type="entry name" value="G_PROTEIN_RECEP_F1_2"/>
    <property type="match status" value="1"/>
</dbReference>
<keyword evidence="4 10" id="KW-0812">Transmembrane</keyword>
<evidence type="ECO:0000256" key="9">
    <source>
        <dbReference type="ARBA" id="ARBA00023224"/>
    </source>
</evidence>
<comment type="caution">
    <text evidence="14">The sequence shown here is derived from an EMBL/GenBank/DDBJ whole genome shotgun (WGS) entry which is preliminary data.</text>
</comment>
<feature type="transmembrane region" description="Helical" evidence="12">
    <location>
        <begin position="248"/>
        <end position="266"/>
    </location>
</feature>
<evidence type="ECO:0000256" key="4">
    <source>
        <dbReference type="ARBA" id="ARBA00022692"/>
    </source>
</evidence>
<sequence>MMVWLWILKLVVFVVIILSAILGNSLVMVAVWKNRKLRTWTNYFVVSLALADTLVAVCAMSFNASQTLYGQWLWDGDFGQFMCDVWNSLDVYFSTVSILHLCSISIDRYYAICKPLQYPLTMTARTVRIMLTGVWILPGFVSFLPIFGGFYATSESLEKNETLEANQCSFEVNRTYAVVSSTISFWLPAVVMIITYWRIYVEATKQEQHVYRTKVAAALLNKHLQISEIPITVQNNSSMQSMKREHKAARTLGIIMGVFILCWLPFFTWYLVTSLCGHQECPTPDWVVLVVFWIGYFNSALNPLIYAYFNRDFREAFKSVLNKVFCYKCKLFTSNNEYSHSQQLPPPPIPPPSSATSHQQSQSQQQQPSQSLPMESSLTQENIISSSVDAI</sequence>
<evidence type="ECO:0000256" key="7">
    <source>
        <dbReference type="ARBA" id="ARBA00023136"/>
    </source>
</evidence>
<evidence type="ECO:0000259" key="13">
    <source>
        <dbReference type="PROSITE" id="PS50262"/>
    </source>
</evidence>
<dbReference type="PANTHER" id="PTHR24248">
    <property type="entry name" value="ADRENERGIC RECEPTOR-RELATED G-PROTEIN COUPLED RECEPTOR"/>
    <property type="match status" value="1"/>
</dbReference>
<dbReference type="PANTHER" id="PTHR24248:SF134">
    <property type="entry name" value="OCTOPAMINE RECEPTOR BETA-1R"/>
    <property type="match status" value="1"/>
</dbReference>
<dbReference type="InterPro" id="IPR000276">
    <property type="entry name" value="GPCR_Rhodpsn"/>
</dbReference>
<evidence type="ECO:0000256" key="11">
    <source>
        <dbReference type="SAM" id="MobiDB-lite"/>
    </source>
</evidence>
<protein>
    <recommendedName>
        <fullName evidence="13">G-protein coupled receptors family 1 profile domain-containing protein</fullName>
    </recommendedName>
</protein>
<evidence type="ECO:0000256" key="1">
    <source>
        <dbReference type="ARBA" id="ARBA00004651"/>
    </source>
</evidence>
<dbReference type="Pfam" id="PF00001">
    <property type="entry name" value="7tm_1"/>
    <property type="match status" value="1"/>
</dbReference>
<evidence type="ECO:0000256" key="5">
    <source>
        <dbReference type="ARBA" id="ARBA00022989"/>
    </source>
</evidence>
<reference evidence="14 15" key="1">
    <citation type="submission" date="2024-08" db="EMBL/GenBank/DDBJ databases">
        <authorList>
            <person name="Cucini C."/>
            <person name="Frati F."/>
        </authorList>
    </citation>
    <scope>NUCLEOTIDE SEQUENCE [LARGE SCALE GENOMIC DNA]</scope>
</reference>
<evidence type="ECO:0000256" key="2">
    <source>
        <dbReference type="ARBA" id="ARBA00010663"/>
    </source>
</evidence>
<gene>
    <name evidence="14" type="ORF">ODALV1_LOCUS4367</name>
</gene>
<evidence type="ECO:0000256" key="10">
    <source>
        <dbReference type="RuleBase" id="RU000688"/>
    </source>
</evidence>
<dbReference type="Proteomes" id="UP001642540">
    <property type="component" value="Unassembled WGS sequence"/>
</dbReference>
<dbReference type="SUPFAM" id="SSF81321">
    <property type="entry name" value="Family A G protein-coupled receptor-like"/>
    <property type="match status" value="1"/>
</dbReference>
<keyword evidence="9 10" id="KW-0807">Transducer</keyword>
<evidence type="ECO:0000256" key="6">
    <source>
        <dbReference type="ARBA" id="ARBA00023040"/>
    </source>
</evidence>
<organism evidence="14 15">
    <name type="scientific">Orchesella dallaii</name>
    <dbReference type="NCBI Taxonomy" id="48710"/>
    <lineage>
        <taxon>Eukaryota</taxon>
        <taxon>Metazoa</taxon>
        <taxon>Ecdysozoa</taxon>
        <taxon>Arthropoda</taxon>
        <taxon>Hexapoda</taxon>
        <taxon>Collembola</taxon>
        <taxon>Entomobryomorpha</taxon>
        <taxon>Entomobryoidea</taxon>
        <taxon>Orchesellidae</taxon>
        <taxon>Orchesellinae</taxon>
        <taxon>Orchesella</taxon>
    </lineage>
</organism>
<feature type="domain" description="G-protein coupled receptors family 1 profile" evidence="13">
    <location>
        <begin position="23"/>
        <end position="306"/>
    </location>
</feature>
<dbReference type="PRINTS" id="PR00237">
    <property type="entry name" value="GPCRRHODOPSN"/>
</dbReference>
<evidence type="ECO:0000256" key="3">
    <source>
        <dbReference type="ARBA" id="ARBA00022475"/>
    </source>
</evidence>
<feature type="transmembrane region" description="Helical" evidence="12">
    <location>
        <begin position="131"/>
        <end position="152"/>
    </location>
</feature>
<dbReference type="EMBL" id="CAXLJM020000013">
    <property type="protein sequence ID" value="CAL8079456.1"/>
    <property type="molecule type" value="Genomic_DNA"/>
</dbReference>
<feature type="compositionally biased region" description="Polar residues" evidence="11">
    <location>
        <begin position="378"/>
        <end position="391"/>
    </location>
</feature>
<evidence type="ECO:0000256" key="8">
    <source>
        <dbReference type="ARBA" id="ARBA00023170"/>
    </source>
</evidence>
<feature type="transmembrane region" description="Helical" evidence="12">
    <location>
        <begin position="176"/>
        <end position="197"/>
    </location>
</feature>
<feature type="transmembrane region" description="Helical" evidence="12">
    <location>
        <begin position="286"/>
        <end position="309"/>
    </location>
</feature>